<dbReference type="STRING" id="576117.SAMN04488138_110105"/>
<dbReference type="RefSeq" id="WP_066605469.1">
    <property type="nucleotide sequence ID" value="NZ_FORY01000010.1"/>
</dbReference>
<evidence type="ECO:0000256" key="6">
    <source>
        <dbReference type="ARBA" id="ARBA00045074"/>
    </source>
</evidence>
<feature type="domain" description="HpcH/HpaI aldolase/citrate lyase" evidence="8">
    <location>
        <begin position="18"/>
        <end position="242"/>
    </location>
</feature>
<organism evidence="9 10">
    <name type="scientific">Celeribacter halophilus</name>
    <dbReference type="NCBI Taxonomy" id="576117"/>
    <lineage>
        <taxon>Bacteria</taxon>
        <taxon>Pseudomonadati</taxon>
        <taxon>Pseudomonadota</taxon>
        <taxon>Alphaproteobacteria</taxon>
        <taxon>Rhodobacterales</taxon>
        <taxon>Roseobacteraceae</taxon>
        <taxon>Celeribacter</taxon>
    </lineage>
</organism>
<dbReference type="InterPro" id="IPR040442">
    <property type="entry name" value="Pyrv_kinase-like_dom_sf"/>
</dbReference>
<dbReference type="FunFam" id="3.20.20.60:FF:000004">
    <property type="entry name" value="5-keto-4-deoxy-D-glucarate aldolase"/>
    <property type="match status" value="1"/>
</dbReference>
<gene>
    <name evidence="9" type="ORF">SAMN04488138_110105</name>
</gene>
<dbReference type="InterPro" id="IPR050251">
    <property type="entry name" value="HpcH-HpaI_aldolase"/>
</dbReference>
<keyword evidence="4" id="KW-0456">Lyase</keyword>
<evidence type="ECO:0000313" key="9">
    <source>
        <dbReference type="EMBL" id="SFJ78930.1"/>
    </source>
</evidence>
<keyword evidence="3" id="KW-0479">Metal-binding</keyword>
<keyword evidence="5" id="KW-0670">Pyruvate</keyword>
<evidence type="ECO:0000256" key="5">
    <source>
        <dbReference type="ARBA" id="ARBA00023317"/>
    </source>
</evidence>
<evidence type="ECO:0000256" key="3">
    <source>
        <dbReference type="ARBA" id="ARBA00022723"/>
    </source>
</evidence>
<dbReference type="InterPro" id="IPR005000">
    <property type="entry name" value="Aldolase/citrate-lyase_domain"/>
</dbReference>
<dbReference type="Pfam" id="PF03328">
    <property type="entry name" value="HpcH_HpaI"/>
    <property type="match status" value="1"/>
</dbReference>
<evidence type="ECO:0000313" key="10">
    <source>
        <dbReference type="Proteomes" id="UP000183299"/>
    </source>
</evidence>
<keyword evidence="10" id="KW-1185">Reference proteome</keyword>
<comment type="catalytic activity">
    <reaction evidence="6">
        <text>D-glyceraldehyde + pyruvate = 2-dehydro-3-deoxy-L-galactonate</text>
        <dbReference type="Rhea" id="RHEA:80055"/>
        <dbReference type="ChEBI" id="CHEBI:15361"/>
        <dbReference type="ChEBI" id="CHEBI:17378"/>
        <dbReference type="ChEBI" id="CHEBI:75545"/>
    </reaction>
</comment>
<reference evidence="9 10" key="1">
    <citation type="submission" date="2016-10" db="EMBL/GenBank/DDBJ databases">
        <authorList>
            <person name="de Groot N.N."/>
        </authorList>
    </citation>
    <scope>NUCLEOTIDE SEQUENCE [LARGE SCALE GENOMIC DNA]</scope>
    <source>
        <strain evidence="9 10">CGMCC 1.8891</strain>
    </source>
</reference>
<evidence type="ECO:0000256" key="7">
    <source>
        <dbReference type="ARBA" id="ARBA00068169"/>
    </source>
</evidence>
<dbReference type="PANTHER" id="PTHR30502:SF0">
    <property type="entry name" value="PHOSPHOENOLPYRUVATE CARBOXYLASE FAMILY PROTEIN"/>
    <property type="match status" value="1"/>
</dbReference>
<dbReference type="OrthoDB" id="9802624at2"/>
<comment type="similarity">
    <text evidence="2">Belongs to the HpcH/HpaI aldolase family.</text>
</comment>
<sequence length="268" mass="28467">MPAPHNLFKAALAERRLQIGLWQDLASPYCTELCANAGYDWLLIDGEHGPNDLVTISGQIAALRGSRSHAIVRPPVGEAWIIKQILDAGAQTILVPMVETAEQAQALVRAMRYPPHGIRGVGAVVGRASDFGRISDYTLTADAETCLLVQVETTKGLENLDEIASVDGVDGVFIGPADLAASLGHLDNPAHPHVQDVIEDMIARIIRHGKAAGILIGDLALSKHYAELGATFVAIGHDVGLLALGASKLLEDFHATAPARATDKTKVY</sequence>
<proteinExistence type="inferred from homology"/>
<evidence type="ECO:0000256" key="2">
    <source>
        <dbReference type="ARBA" id="ARBA00005568"/>
    </source>
</evidence>
<name>A0A1I3U7F1_9RHOB</name>
<dbReference type="SUPFAM" id="SSF51621">
    <property type="entry name" value="Phosphoenolpyruvate/pyruvate domain"/>
    <property type="match status" value="1"/>
</dbReference>
<evidence type="ECO:0000259" key="8">
    <source>
        <dbReference type="Pfam" id="PF03328"/>
    </source>
</evidence>
<dbReference type="GeneID" id="98665911"/>
<dbReference type="Gene3D" id="3.20.20.60">
    <property type="entry name" value="Phosphoenolpyruvate-binding domains"/>
    <property type="match status" value="1"/>
</dbReference>
<dbReference type="GO" id="GO:0046872">
    <property type="term" value="F:metal ion binding"/>
    <property type="evidence" value="ECO:0007669"/>
    <property type="project" value="UniProtKB-KW"/>
</dbReference>
<dbReference type="GO" id="GO:0016832">
    <property type="term" value="F:aldehyde-lyase activity"/>
    <property type="evidence" value="ECO:0007669"/>
    <property type="project" value="TreeGrafter"/>
</dbReference>
<protein>
    <recommendedName>
        <fullName evidence="7">Hydroxypyruvate/pyruvate aldolase</fullName>
    </recommendedName>
</protein>
<dbReference type="EMBL" id="FORY01000010">
    <property type="protein sequence ID" value="SFJ78930.1"/>
    <property type="molecule type" value="Genomic_DNA"/>
</dbReference>
<comment type="cofactor">
    <cofactor evidence="1">
        <name>a divalent metal cation</name>
        <dbReference type="ChEBI" id="CHEBI:60240"/>
    </cofactor>
</comment>
<dbReference type="PANTHER" id="PTHR30502">
    <property type="entry name" value="2-KETO-3-DEOXY-L-RHAMNONATE ALDOLASE"/>
    <property type="match status" value="1"/>
</dbReference>
<dbReference type="GO" id="GO:0005737">
    <property type="term" value="C:cytoplasm"/>
    <property type="evidence" value="ECO:0007669"/>
    <property type="project" value="TreeGrafter"/>
</dbReference>
<evidence type="ECO:0000256" key="4">
    <source>
        <dbReference type="ARBA" id="ARBA00023239"/>
    </source>
</evidence>
<dbReference type="Proteomes" id="UP000183299">
    <property type="component" value="Unassembled WGS sequence"/>
</dbReference>
<evidence type="ECO:0000256" key="1">
    <source>
        <dbReference type="ARBA" id="ARBA00001968"/>
    </source>
</evidence>
<dbReference type="InterPro" id="IPR015813">
    <property type="entry name" value="Pyrv/PenolPyrv_kinase-like_dom"/>
</dbReference>
<dbReference type="AlphaFoldDB" id="A0A1I3U7F1"/>
<accession>A0A1I3U7F1</accession>